<sequence length="137" mass="14733">MFRRISTLAIVLTLSAGTVRGENFSSSGYNVPAAIDILVSADVAKIARSDVAVKELFMAYSVGFAMVLTSKWSEDWPTGSDTVMISKMRDFALGGSTEARVILVKGTRDAEIFIARNGRQSAAARRVLTVLKSLTIA</sequence>
<comment type="caution">
    <text evidence="1">The sequence shown here is derived from an EMBL/GenBank/DDBJ whole genome shotgun (WGS) entry which is preliminary data.</text>
</comment>
<dbReference type="EMBL" id="LGSZ01000057">
    <property type="protein sequence ID" value="KPH77805.1"/>
    <property type="molecule type" value="Genomic_DNA"/>
</dbReference>
<keyword evidence="2" id="KW-1185">Reference proteome</keyword>
<evidence type="ECO:0000313" key="2">
    <source>
        <dbReference type="Proteomes" id="UP000037822"/>
    </source>
</evidence>
<protein>
    <submittedName>
        <fullName evidence="1">Uncharacterized protein</fullName>
    </submittedName>
</protein>
<evidence type="ECO:0000313" key="1">
    <source>
        <dbReference type="EMBL" id="KPH77805.1"/>
    </source>
</evidence>
<dbReference type="AlphaFoldDB" id="A0A0N1F3L8"/>
<dbReference type="Proteomes" id="UP000037822">
    <property type="component" value="Unassembled WGS sequence"/>
</dbReference>
<organism evidence="1 2">
    <name type="scientific">Bosea vaviloviae</name>
    <dbReference type="NCBI Taxonomy" id="1526658"/>
    <lineage>
        <taxon>Bacteria</taxon>
        <taxon>Pseudomonadati</taxon>
        <taxon>Pseudomonadota</taxon>
        <taxon>Alphaproteobacteria</taxon>
        <taxon>Hyphomicrobiales</taxon>
        <taxon>Boseaceae</taxon>
        <taxon>Bosea</taxon>
    </lineage>
</organism>
<proteinExistence type="predicted"/>
<dbReference type="PATRIC" id="fig|1526658.3.peg.3022"/>
<gene>
    <name evidence="1" type="ORF">AE618_21745</name>
</gene>
<name>A0A0N1F3L8_9HYPH</name>
<accession>A0A0N1F3L8</accession>
<reference evidence="1 2" key="1">
    <citation type="submission" date="2015-07" db="EMBL/GenBank/DDBJ databases">
        <title>Whole genome sequencing of Bosea vaviloviae isolated from cave pool.</title>
        <authorList>
            <person name="Tan N.E.H."/>
            <person name="Lee Y.P."/>
            <person name="Gan H.M."/>
            <person name="Barton H."/>
            <person name="Savka M.A."/>
        </authorList>
    </citation>
    <scope>NUCLEOTIDE SEQUENCE [LARGE SCALE GENOMIC DNA]</scope>
    <source>
        <strain evidence="1 2">SD260</strain>
    </source>
</reference>